<dbReference type="AlphaFoldDB" id="A0A0E9QIW3"/>
<accession>A0A0E9QIW3</accession>
<evidence type="ECO:0000313" key="1">
    <source>
        <dbReference type="EMBL" id="JAH16033.1"/>
    </source>
</evidence>
<dbReference type="EMBL" id="GBXM01092544">
    <property type="protein sequence ID" value="JAH16033.1"/>
    <property type="molecule type" value="Transcribed_RNA"/>
</dbReference>
<reference evidence="1" key="1">
    <citation type="submission" date="2014-11" db="EMBL/GenBank/DDBJ databases">
        <authorList>
            <person name="Amaro Gonzalez C."/>
        </authorList>
    </citation>
    <scope>NUCLEOTIDE SEQUENCE</scope>
</reference>
<reference evidence="1" key="2">
    <citation type="journal article" date="2015" name="Fish Shellfish Immunol.">
        <title>Early steps in the European eel (Anguilla anguilla)-Vibrio vulnificus interaction in the gills: Role of the RtxA13 toxin.</title>
        <authorList>
            <person name="Callol A."/>
            <person name="Pajuelo D."/>
            <person name="Ebbesson L."/>
            <person name="Teles M."/>
            <person name="MacKenzie S."/>
            <person name="Amaro C."/>
        </authorList>
    </citation>
    <scope>NUCLEOTIDE SEQUENCE</scope>
</reference>
<organism evidence="1">
    <name type="scientific">Anguilla anguilla</name>
    <name type="common">European freshwater eel</name>
    <name type="synonym">Muraena anguilla</name>
    <dbReference type="NCBI Taxonomy" id="7936"/>
    <lineage>
        <taxon>Eukaryota</taxon>
        <taxon>Metazoa</taxon>
        <taxon>Chordata</taxon>
        <taxon>Craniata</taxon>
        <taxon>Vertebrata</taxon>
        <taxon>Euteleostomi</taxon>
        <taxon>Actinopterygii</taxon>
        <taxon>Neopterygii</taxon>
        <taxon>Teleostei</taxon>
        <taxon>Anguilliformes</taxon>
        <taxon>Anguillidae</taxon>
        <taxon>Anguilla</taxon>
    </lineage>
</organism>
<sequence length="36" mass="4451">MCSAFVVFIRRMKPIHMIYWPFQVPILFWMEALMNC</sequence>
<name>A0A0E9QIW3_ANGAN</name>
<protein>
    <submittedName>
        <fullName evidence="1">Uncharacterized protein</fullName>
    </submittedName>
</protein>
<proteinExistence type="predicted"/>